<name>A0A2Z4ND64_9BACT</name>
<organism evidence="1 2">
    <name type="scientific">[Mycoplasma] anseris</name>
    <dbReference type="NCBI Taxonomy" id="92400"/>
    <lineage>
        <taxon>Bacteria</taxon>
        <taxon>Bacillati</taxon>
        <taxon>Mycoplasmatota</taxon>
        <taxon>Mycoplasmoidales</taxon>
        <taxon>Metamycoplasmataceae</taxon>
        <taxon>Metamycoplasma</taxon>
    </lineage>
</organism>
<protein>
    <submittedName>
        <fullName evidence="1">Uncharacterized protein</fullName>
    </submittedName>
</protein>
<dbReference type="RefSeq" id="WP_112702621.1">
    <property type="nucleotide sequence ID" value="NZ_CP030140.1"/>
</dbReference>
<dbReference type="AlphaFoldDB" id="A0A2Z4ND64"/>
<evidence type="ECO:0000313" key="1">
    <source>
        <dbReference type="EMBL" id="AWX69513.1"/>
    </source>
</evidence>
<sequence length="253" mass="27492">MEKKKLQFFQNKITIVKNMKGCKEELSKKTKVILGLISTVTPIVALPFLASKCESKQQILNKELAKVKATATTGKTAAEVKADASLITFAGFDTEIAKVTDVVITDVEDTDAKVKVSFKLAHKNDEAIKTESRTIEVDVVSQKAKDEAEKAAKLQALNTELAKVSATATAEKTAAEVKADTSLITFAGFDTEIAKVTDVVITDVEDTDAKVKVSFKLAHKNDEAIKTESRTIEVDVVSQKAKDEAEKAEELEK</sequence>
<accession>A0A2Z4ND64</accession>
<keyword evidence="2" id="KW-1185">Reference proteome</keyword>
<dbReference type="KEGG" id="mane:DP065_01975"/>
<gene>
    <name evidence="1" type="ORF">DP065_01975</name>
</gene>
<proteinExistence type="predicted"/>
<evidence type="ECO:0000313" key="2">
    <source>
        <dbReference type="Proteomes" id="UP000250218"/>
    </source>
</evidence>
<dbReference type="Proteomes" id="UP000250218">
    <property type="component" value="Chromosome"/>
</dbReference>
<dbReference type="EMBL" id="CP030140">
    <property type="protein sequence ID" value="AWX69513.1"/>
    <property type="molecule type" value="Genomic_DNA"/>
</dbReference>
<reference evidence="2" key="1">
    <citation type="submission" date="2018-06" db="EMBL/GenBank/DDBJ databases">
        <title>Complete genome sequences of Mycoplasma anatis, M. anseris and M. cloacale type strains.</title>
        <authorList>
            <person name="Grozner D."/>
            <person name="Forro B."/>
            <person name="Sulyok K.M."/>
            <person name="Marton S."/>
            <person name="Kreizinger Z."/>
            <person name="Banyai K."/>
            <person name="Gyuranecz M."/>
        </authorList>
    </citation>
    <scope>NUCLEOTIDE SEQUENCE [LARGE SCALE GENOMIC DNA]</scope>
    <source>
        <strain evidence="2">ATCC 49234</strain>
    </source>
</reference>